<evidence type="ECO:0000313" key="2">
    <source>
        <dbReference type="EMBL" id="CAB0041505.1"/>
    </source>
</evidence>
<dbReference type="EMBL" id="CADCXV010001116">
    <property type="protein sequence ID" value="CAB0041505.1"/>
    <property type="molecule type" value="Genomic_DNA"/>
</dbReference>
<name>A0A6H5IVS6_9HYME</name>
<protein>
    <submittedName>
        <fullName evidence="2">Uncharacterized protein</fullName>
    </submittedName>
</protein>
<keyword evidence="3" id="KW-1185">Reference proteome</keyword>
<organism evidence="2 3">
    <name type="scientific">Trichogramma brassicae</name>
    <dbReference type="NCBI Taxonomy" id="86971"/>
    <lineage>
        <taxon>Eukaryota</taxon>
        <taxon>Metazoa</taxon>
        <taxon>Ecdysozoa</taxon>
        <taxon>Arthropoda</taxon>
        <taxon>Hexapoda</taxon>
        <taxon>Insecta</taxon>
        <taxon>Pterygota</taxon>
        <taxon>Neoptera</taxon>
        <taxon>Endopterygota</taxon>
        <taxon>Hymenoptera</taxon>
        <taxon>Apocrita</taxon>
        <taxon>Proctotrupomorpha</taxon>
        <taxon>Chalcidoidea</taxon>
        <taxon>Trichogrammatidae</taxon>
        <taxon>Trichogramma</taxon>
    </lineage>
</organism>
<sequence>MFLFCPGLGSQEKPSNNKDVKPKNSKKHTRKETSSPDNIVKSVKSVKCVKSNEVQFDSEIVTFKTLSCALKPDQSNSPVLKKIKGRCSRGHRYAIGHELGKDKFLKIMDLCHDELAAETLWSHSVIQPTQTRSPTDVFCQACSQTFKFKSGTLYNGLSMTKEKKSPYAVPIQVASLNRILGNSNGRKYVFKRKEASSAHLDRWFRCHEPRRQTDLFGC</sequence>
<feature type="region of interest" description="Disordered" evidence="1">
    <location>
        <begin position="1"/>
        <end position="37"/>
    </location>
</feature>
<proteinExistence type="predicted"/>
<accession>A0A6H5IVS6</accession>
<evidence type="ECO:0000256" key="1">
    <source>
        <dbReference type="SAM" id="MobiDB-lite"/>
    </source>
</evidence>
<reference evidence="2 3" key="1">
    <citation type="submission" date="2020-02" db="EMBL/GenBank/DDBJ databases">
        <authorList>
            <person name="Ferguson B K."/>
        </authorList>
    </citation>
    <scope>NUCLEOTIDE SEQUENCE [LARGE SCALE GENOMIC DNA]</scope>
</reference>
<dbReference type="Proteomes" id="UP000479190">
    <property type="component" value="Unassembled WGS sequence"/>
</dbReference>
<dbReference type="OrthoDB" id="5960141at2759"/>
<dbReference type="AlphaFoldDB" id="A0A6H5IVS6"/>
<gene>
    <name evidence="2" type="ORF">TBRA_LOCUS13173</name>
</gene>
<evidence type="ECO:0000313" key="3">
    <source>
        <dbReference type="Proteomes" id="UP000479190"/>
    </source>
</evidence>